<proteinExistence type="predicted"/>
<name>A0AAV3YYF7_9GAST</name>
<comment type="caution">
    <text evidence="1">The sequence shown here is derived from an EMBL/GenBank/DDBJ whole genome shotgun (WGS) entry which is preliminary data.</text>
</comment>
<gene>
    <name evidence="1" type="ORF">PoB_001386200</name>
</gene>
<sequence length="119" mass="13052">MPITIANEGGAVAHLLGQLATKSEVRGSNSTLGQVNFSLLLCVYPALNGQQGRLRPGESKGSEESNGTLPHNNYRVCHEQSGPYSWFPDALTKCGTHFTFYLQISRSKVYHCVTFHARV</sequence>
<keyword evidence="2" id="KW-1185">Reference proteome</keyword>
<dbReference type="AlphaFoldDB" id="A0AAV3YYF7"/>
<evidence type="ECO:0000313" key="1">
    <source>
        <dbReference type="EMBL" id="GFN87356.1"/>
    </source>
</evidence>
<reference evidence="1 2" key="1">
    <citation type="journal article" date="2021" name="Elife">
        <title>Chloroplast acquisition without the gene transfer in kleptoplastic sea slugs, Plakobranchus ocellatus.</title>
        <authorList>
            <person name="Maeda T."/>
            <person name="Takahashi S."/>
            <person name="Yoshida T."/>
            <person name="Shimamura S."/>
            <person name="Takaki Y."/>
            <person name="Nagai Y."/>
            <person name="Toyoda A."/>
            <person name="Suzuki Y."/>
            <person name="Arimoto A."/>
            <person name="Ishii H."/>
            <person name="Satoh N."/>
            <person name="Nishiyama T."/>
            <person name="Hasebe M."/>
            <person name="Maruyama T."/>
            <person name="Minagawa J."/>
            <person name="Obokata J."/>
            <person name="Shigenobu S."/>
        </authorList>
    </citation>
    <scope>NUCLEOTIDE SEQUENCE [LARGE SCALE GENOMIC DNA]</scope>
</reference>
<dbReference type="EMBL" id="BLXT01001713">
    <property type="protein sequence ID" value="GFN87356.1"/>
    <property type="molecule type" value="Genomic_DNA"/>
</dbReference>
<accession>A0AAV3YYF7</accession>
<organism evidence="1 2">
    <name type="scientific">Plakobranchus ocellatus</name>
    <dbReference type="NCBI Taxonomy" id="259542"/>
    <lineage>
        <taxon>Eukaryota</taxon>
        <taxon>Metazoa</taxon>
        <taxon>Spiralia</taxon>
        <taxon>Lophotrochozoa</taxon>
        <taxon>Mollusca</taxon>
        <taxon>Gastropoda</taxon>
        <taxon>Heterobranchia</taxon>
        <taxon>Euthyneura</taxon>
        <taxon>Panpulmonata</taxon>
        <taxon>Sacoglossa</taxon>
        <taxon>Placobranchoidea</taxon>
        <taxon>Plakobranchidae</taxon>
        <taxon>Plakobranchus</taxon>
    </lineage>
</organism>
<protein>
    <submittedName>
        <fullName evidence="1">Uncharacterized protein</fullName>
    </submittedName>
</protein>
<dbReference type="Proteomes" id="UP000735302">
    <property type="component" value="Unassembled WGS sequence"/>
</dbReference>
<evidence type="ECO:0000313" key="2">
    <source>
        <dbReference type="Proteomes" id="UP000735302"/>
    </source>
</evidence>